<keyword evidence="2" id="KW-0812">Transmembrane</keyword>
<dbReference type="KEGG" id="pry:Prubr_34760"/>
<dbReference type="EMBL" id="AP023359">
    <property type="protein sequence ID" value="BCJ66455.1"/>
    <property type="molecule type" value="Genomic_DNA"/>
</dbReference>
<gene>
    <name evidence="3" type="ORF">Prubr_34760</name>
</gene>
<proteinExistence type="predicted"/>
<dbReference type="Proteomes" id="UP000680866">
    <property type="component" value="Chromosome"/>
</dbReference>
<accession>A0A810N4P6</accession>
<evidence type="ECO:0000313" key="4">
    <source>
        <dbReference type="Proteomes" id="UP000680866"/>
    </source>
</evidence>
<feature type="transmembrane region" description="Helical" evidence="2">
    <location>
        <begin position="68"/>
        <end position="88"/>
    </location>
</feature>
<feature type="region of interest" description="Disordered" evidence="1">
    <location>
        <begin position="1"/>
        <end position="27"/>
    </location>
</feature>
<organism evidence="3 4">
    <name type="scientific">Polymorphospora rubra</name>
    <dbReference type="NCBI Taxonomy" id="338584"/>
    <lineage>
        <taxon>Bacteria</taxon>
        <taxon>Bacillati</taxon>
        <taxon>Actinomycetota</taxon>
        <taxon>Actinomycetes</taxon>
        <taxon>Micromonosporales</taxon>
        <taxon>Micromonosporaceae</taxon>
        <taxon>Polymorphospora</taxon>
    </lineage>
</organism>
<feature type="transmembrane region" description="Helical" evidence="2">
    <location>
        <begin position="35"/>
        <end position="62"/>
    </location>
</feature>
<keyword evidence="4" id="KW-1185">Reference proteome</keyword>
<evidence type="ECO:0000313" key="3">
    <source>
        <dbReference type="EMBL" id="BCJ66455.1"/>
    </source>
</evidence>
<evidence type="ECO:0000256" key="1">
    <source>
        <dbReference type="SAM" id="MobiDB-lite"/>
    </source>
</evidence>
<sequence>MTGPGPVPLMTPEAPSGAQPPEPEKPSASGAAVDLALRVVGGILAVVAALLTAVLELLFATVRVGGHLIGVSALIALVANVALSWFAYRAVGKRWAVALPAFTWFAIMVVAAGRTDEGDLLLTGDNWVGLATIVAGSMAFAIMGFRLILAPAR</sequence>
<feature type="transmembrane region" description="Helical" evidence="2">
    <location>
        <begin position="127"/>
        <end position="149"/>
    </location>
</feature>
<reference evidence="3" key="1">
    <citation type="submission" date="2020-08" db="EMBL/GenBank/DDBJ databases">
        <title>Whole genome shotgun sequence of Polymorphospora rubra NBRC 101157.</title>
        <authorList>
            <person name="Komaki H."/>
            <person name="Tamura T."/>
        </authorList>
    </citation>
    <scope>NUCLEOTIDE SEQUENCE</scope>
    <source>
        <strain evidence="3">NBRC 101157</strain>
    </source>
</reference>
<keyword evidence="2" id="KW-1133">Transmembrane helix</keyword>
<keyword evidence="2" id="KW-0472">Membrane</keyword>
<feature type="transmembrane region" description="Helical" evidence="2">
    <location>
        <begin position="95"/>
        <end position="115"/>
    </location>
</feature>
<dbReference type="AlphaFoldDB" id="A0A810N4P6"/>
<name>A0A810N4P6_9ACTN</name>
<protein>
    <submittedName>
        <fullName evidence="3">Uncharacterized protein</fullName>
    </submittedName>
</protein>
<evidence type="ECO:0000256" key="2">
    <source>
        <dbReference type="SAM" id="Phobius"/>
    </source>
</evidence>